<dbReference type="PATRIC" id="fig|869212.3.peg.310"/>
<feature type="transmembrane region" description="Helical" evidence="1">
    <location>
        <begin position="151"/>
        <end position="171"/>
    </location>
</feature>
<protein>
    <recommendedName>
        <fullName evidence="4">Glycosyltransferase RgtA/B/C/D-like domain-containing protein</fullName>
    </recommendedName>
</protein>
<name>I4B149_TURPD</name>
<keyword evidence="1" id="KW-0812">Transmembrane</keyword>
<dbReference type="HOGENOM" id="CLU_836632_0_0_12"/>
<dbReference type="Proteomes" id="UP000006048">
    <property type="component" value="Chromosome"/>
</dbReference>
<evidence type="ECO:0000313" key="3">
    <source>
        <dbReference type="Proteomes" id="UP000006048"/>
    </source>
</evidence>
<feature type="transmembrane region" description="Helical" evidence="1">
    <location>
        <begin position="54"/>
        <end position="74"/>
    </location>
</feature>
<evidence type="ECO:0000313" key="2">
    <source>
        <dbReference type="EMBL" id="AFM11006.1"/>
    </source>
</evidence>
<dbReference type="RefSeq" id="WP_014801526.1">
    <property type="nucleotide sequence ID" value="NC_018020.1"/>
</dbReference>
<feature type="transmembrane region" description="Helical" evidence="1">
    <location>
        <begin position="106"/>
        <end position="130"/>
    </location>
</feature>
<dbReference type="KEGG" id="tpx:Turpa_0346"/>
<sequence length="332" mass="36563">MTTASLRSAWLYLPYACAAAYVAFLGTPWENTFDLAAQGRLDLKVAFFYRFRDAHFIEGFGFAAPAVTALLAAIKFTGSRWLWVTLMLMTGALAGSRSLAFRVFMLLPLAAAVFLGEAFLLWSLGLALAAQALSLLRQLRLSEGAGIATKLQSAACIMSLIFLALLIAALANPVHAIHRYRVLAGKAVSDRLNAYTGRANLAIDATCVALLNPDDLHGINAVEILAASTLRNFSELRLVDLKIVERNYKLLNLKNEKGDFIFSESARLFGKSESFYAEAQRPFWTEAESLCLVAAFETSPEKEEEPFSRARLIFDARKKLGKDTKIIRLPGR</sequence>
<dbReference type="STRING" id="869212.Turpa_0346"/>
<reference evidence="2 3" key="1">
    <citation type="submission" date="2012-06" db="EMBL/GenBank/DDBJ databases">
        <title>The complete chromosome of genome of Turneriella parva DSM 21527.</title>
        <authorList>
            <consortium name="US DOE Joint Genome Institute (JGI-PGF)"/>
            <person name="Lucas S."/>
            <person name="Han J."/>
            <person name="Lapidus A."/>
            <person name="Bruce D."/>
            <person name="Goodwin L."/>
            <person name="Pitluck S."/>
            <person name="Peters L."/>
            <person name="Kyrpides N."/>
            <person name="Mavromatis K."/>
            <person name="Ivanova N."/>
            <person name="Mikhailova N."/>
            <person name="Chertkov O."/>
            <person name="Detter J.C."/>
            <person name="Tapia R."/>
            <person name="Han C."/>
            <person name="Land M."/>
            <person name="Hauser L."/>
            <person name="Markowitz V."/>
            <person name="Cheng J.-F."/>
            <person name="Hugenholtz P."/>
            <person name="Woyke T."/>
            <person name="Wu D."/>
            <person name="Gronow S."/>
            <person name="Wellnitz S."/>
            <person name="Brambilla E."/>
            <person name="Klenk H.-P."/>
            <person name="Eisen J.A."/>
        </authorList>
    </citation>
    <scope>NUCLEOTIDE SEQUENCE [LARGE SCALE GENOMIC DNA]</scope>
    <source>
        <strain evidence="3">ATCC BAA-1111 / DSM 21527 / NCTC 11395 / H</strain>
    </source>
</reference>
<dbReference type="AlphaFoldDB" id="I4B149"/>
<proteinExistence type="predicted"/>
<gene>
    <name evidence="2" type="ordered locus">Turpa_0346</name>
</gene>
<accession>I4B149</accession>
<dbReference type="EMBL" id="CP002959">
    <property type="protein sequence ID" value="AFM11006.1"/>
    <property type="molecule type" value="Genomic_DNA"/>
</dbReference>
<keyword evidence="1" id="KW-1133">Transmembrane helix</keyword>
<evidence type="ECO:0008006" key="4">
    <source>
        <dbReference type="Google" id="ProtNLM"/>
    </source>
</evidence>
<keyword evidence="3" id="KW-1185">Reference proteome</keyword>
<feature type="transmembrane region" description="Helical" evidence="1">
    <location>
        <begin position="12"/>
        <end position="29"/>
    </location>
</feature>
<keyword evidence="1" id="KW-0472">Membrane</keyword>
<evidence type="ECO:0000256" key="1">
    <source>
        <dbReference type="SAM" id="Phobius"/>
    </source>
</evidence>
<organism evidence="2 3">
    <name type="scientific">Turneriella parva (strain ATCC BAA-1111 / DSM 21527 / NCTC 11395 / H)</name>
    <name type="common">Leptospira parva</name>
    <dbReference type="NCBI Taxonomy" id="869212"/>
    <lineage>
        <taxon>Bacteria</taxon>
        <taxon>Pseudomonadati</taxon>
        <taxon>Spirochaetota</taxon>
        <taxon>Spirochaetia</taxon>
        <taxon>Leptospirales</taxon>
        <taxon>Leptospiraceae</taxon>
        <taxon>Turneriella</taxon>
    </lineage>
</organism>